<dbReference type="STRING" id="253628.A0A0D2A8B7"/>
<evidence type="ECO:0000313" key="3">
    <source>
        <dbReference type="Proteomes" id="UP000053259"/>
    </source>
</evidence>
<proteinExistence type="predicted"/>
<evidence type="ECO:0000256" key="1">
    <source>
        <dbReference type="SAM" id="MobiDB-lite"/>
    </source>
</evidence>
<dbReference type="Proteomes" id="UP000053259">
    <property type="component" value="Unassembled WGS sequence"/>
</dbReference>
<dbReference type="RefSeq" id="XP_016212862.1">
    <property type="nucleotide sequence ID" value="XM_016359183.1"/>
</dbReference>
<accession>A0A0D2A8B7</accession>
<dbReference type="GeneID" id="27313625"/>
<reference evidence="2 3" key="1">
    <citation type="submission" date="2015-01" db="EMBL/GenBank/DDBJ databases">
        <title>The Genome Sequence of Ochroconis gallopava CBS43764.</title>
        <authorList>
            <consortium name="The Broad Institute Genomics Platform"/>
            <person name="Cuomo C."/>
            <person name="de Hoog S."/>
            <person name="Gorbushina A."/>
            <person name="Stielow B."/>
            <person name="Teixiera M."/>
            <person name="Abouelleil A."/>
            <person name="Chapman S.B."/>
            <person name="Priest M."/>
            <person name="Young S.K."/>
            <person name="Wortman J."/>
            <person name="Nusbaum C."/>
            <person name="Birren B."/>
        </authorList>
    </citation>
    <scope>NUCLEOTIDE SEQUENCE [LARGE SCALE GENOMIC DNA]</scope>
    <source>
        <strain evidence="2 3">CBS 43764</strain>
    </source>
</reference>
<keyword evidence="3" id="KW-1185">Reference proteome</keyword>
<evidence type="ECO:0000313" key="2">
    <source>
        <dbReference type="EMBL" id="KIW02993.1"/>
    </source>
</evidence>
<organism evidence="2 3">
    <name type="scientific">Verruconis gallopava</name>
    <dbReference type="NCBI Taxonomy" id="253628"/>
    <lineage>
        <taxon>Eukaryota</taxon>
        <taxon>Fungi</taxon>
        <taxon>Dikarya</taxon>
        <taxon>Ascomycota</taxon>
        <taxon>Pezizomycotina</taxon>
        <taxon>Dothideomycetes</taxon>
        <taxon>Pleosporomycetidae</taxon>
        <taxon>Venturiales</taxon>
        <taxon>Sympoventuriaceae</taxon>
        <taxon>Verruconis</taxon>
    </lineage>
</organism>
<feature type="compositionally biased region" description="Low complexity" evidence="1">
    <location>
        <begin position="112"/>
        <end position="124"/>
    </location>
</feature>
<dbReference type="EMBL" id="KN847546">
    <property type="protein sequence ID" value="KIW02993.1"/>
    <property type="molecule type" value="Genomic_DNA"/>
</dbReference>
<dbReference type="AlphaFoldDB" id="A0A0D2A8B7"/>
<sequence length="461" mass="50675">MIIPFHDAATIAGFGVGCDFDAQLRKLCTTHVIVCDAALAIVFLVKRIGRNQSESRKPDDFDGLFVQSLLSKNQKIDMARPYVKVWLFGLLQVLSIVLADPSPKGGKGGGDSDSSSSSGDDSGSSSGGSGSHTGTQHVLVSGDKWPYRWPGSYYNGSMTLEVSIEYWPGCSEGQRGNIRTNMDGILLLGPANQTGTFDVVDPNFVIMGWDAGITPTNNWTDGEYWGNGGPGLTRWFSTDVKLMLSRYVEIWQDSSSTSRPYDLGWTVDSSNSGNETNEWHINGTFSGTSTTFSPRDNSEDNWMQVTTFLCNNKTTVDVLNMQPWTHSNALKDWPSTRNTTFEGTFSDSGASITWSGNYWAGFSSIDYGVPFEKTSYPQGYFTFTFDGKLDVSESDILIARNESLSGYYNSAGDPDWVKKYDRDLNAPDRTIYYGKGDRKSPPVRFVVGVALVTGTVMFLMS</sequence>
<dbReference type="HOGENOM" id="CLU_593399_0_0_1"/>
<dbReference type="VEuPathDB" id="FungiDB:PV09_05652"/>
<name>A0A0D2A8B7_9PEZI</name>
<dbReference type="InParanoid" id="A0A0D2A8B7"/>
<protein>
    <submittedName>
        <fullName evidence="2">Uncharacterized protein</fullName>
    </submittedName>
</protein>
<dbReference type="OrthoDB" id="5054768at2759"/>
<feature type="region of interest" description="Disordered" evidence="1">
    <location>
        <begin position="103"/>
        <end position="135"/>
    </location>
</feature>
<gene>
    <name evidence="2" type="ORF">PV09_05652</name>
</gene>